<evidence type="ECO:0008006" key="3">
    <source>
        <dbReference type="Google" id="ProtNLM"/>
    </source>
</evidence>
<keyword evidence="1" id="KW-0175">Coiled coil</keyword>
<name>E7C3J8_9BACT</name>
<dbReference type="AlphaFoldDB" id="E7C3J8"/>
<dbReference type="EMBL" id="GU567972">
    <property type="protein sequence ID" value="ADI22022.1"/>
    <property type="molecule type" value="Genomic_DNA"/>
</dbReference>
<evidence type="ECO:0000256" key="1">
    <source>
        <dbReference type="SAM" id="Coils"/>
    </source>
</evidence>
<proteinExistence type="predicted"/>
<feature type="coiled-coil region" evidence="1">
    <location>
        <begin position="10"/>
        <end position="72"/>
    </location>
</feature>
<evidence type="ECO:0000313" key="2">
    <source>
        <dbReference type="EMBL" id="ADI22022.1"/>
    </source>
</evidence>
<accession>E7C3J8</accession>
<reference evidence="2" key="1">
    <citation type="submission" date="2010-01" db="EMBL/GenBank/DDBJ databases">
        <title>Genome fragments of uncultured bacteria from the North Pacific subtropical Gyre.</title>
        <authorList>
            <person name="Pham V.D."/>
            <person name="Delong E.F."/>
        </authorList>
    </citation>
    <scope>NUCLEOTIDE SEQUENCE</scope>
</reference>
<protein>
    <recommendedName>
        <fullName evidence="3">Cell division protein ZapB</fullName>
    </recommendedName>
</protein>
<organism evidence="2">
    <name type="scientific">uncultured myxobacterium HF0200_01L06</name>
    <dbReference type="NCBI Taxonomy" id="723556"/>
    <lineage>
        <taxon>Bacteria</taxon>
        <taxon>Pseudomonadati</taxon>
        <taxon>Myxococcota</taxon>
        <taxon>Myxococcia</taxon>
        <taxon>Myxococcales</taxon>
        <taxon>environmental samples</taxon>
    </lineage>
</organism>
<sequence>MSFLRLERAVAKLVEEHERLLLDQTKLRNELAERDQRVAQFEKELLEAGQRRVDAAKRIDALIARLDEIESEVMAEATPVVAARGK</sequence>